<name>A0A0F8YVV1_9ZZZZ</name>
<feature type="region of interest" description="Disordered" evidence="1">
    <location>
        <begin position="228"/>
        <end position="247"/>
    </location>
</feature>
<gene>
    <name evidence="2" type="ORF">LCGC14_3107850</name>
</gene>
<evidence type="ECO:0000313" key="2">
    <source>
        <dbReference type="EMBL" id="KKK52146.1"/>
    </source>
</evidence>
<dbReference type="EMBL" id="LAZR01067170">
    <property type="protein sequence ID" value="KKK52146.1"/>
    <property type="molecule type" value="Genomic_DNA"/>
</dbReference>
<sequence length="269" mass="30930">IGANAHIKSQLNSLNIEKEILTKTISRLYQHEVELSKIQRDRLLIRYQHQLGIVLVKIKKLEAASKHPDLGPLGDGLITLMDQKLSQLDKRLYELTSKINIANIHVEENKLKTETPAKKVKEEAKNTEAISQIQKDVTEDTTSDIIQQRPPSSVEITTLTELPSKVSEFPLIEQKPRDIQMEIIQERIDNQLQKVEEKVESLQTNNISTNFEKSEIPRQETLPTLIEQKPKPTIKLPEEENIEDDDDDLDRIKREILKTLSKLEQAEVE</sequence>
<protein>
    <submittedName>
        <fullName evidence="2">Uncharacterized protein</fullName>
    </submittedName>
</protein>
<proteinExistence type="predicted"/>
<evidence type="ECO:0000256" key="1">
    <source>
        <dbReference type="SAM" id="MobiDB-lite"/>
    </source>
</evidence>
<comment type="caution">
    <text evidence="2">The sequence shown here is derived from an EMBL/GenBank/DDBJ whole genome shotgun (WGS) entry which is preliminary data.</text>
</comment>
<feature type="non-terminal residue" evidence="2">
    <location>
        <position position="1"/>
    </location>
</feature>
<dbReference type="AlphaFoldDB" id="A0A0F8YVV1"/>
<organism evidence="2">
    <name type="scientific">marine sediment metagenome</name>
    <dbReference type="NCBI Taxonomy" id="412755"/>
    <lineage>
        <taxon>unclassified sequences</taxon>
        <taxon>metagenomes</taxon>
        <taxon>ecological metagenomes</taxon>
    </lineage>
</organism>
<reference evidence="2" key="1">
    <citation type="journal article" date="2015" name="Nature">
        <title>Complex archaea that bridge the gap between prokaryotes and eukaryotes.</title>
        <authorList>
            <person name="Spang A."/>
            <person name="Saw J.H."/>
            <person name="Jorgensen S.L."/>
            <person name="Zaremba-Niedzwiedzka K."/>
            <person name="Martijn J."/>
            <person name="Lind A.E."/>
            <person name="van Eijk R."/>
            <person name="Schleper C."/>
            <person name="Guy L."/>
            <person name="Ettema T.J."/>
        </authorList>
    </citation>
    <scope>NUCLEOTIDE SEQUENCE</scope>
</reference>
<accession>A0A0F8YVV1</accession>